<feature type="compositionally biased region" description="Gly residues" evidence="2">
    <location>
        <begin position="1139"/>
        <end position="1149"/>
    </location>
</feature>
<comment type="caution">
    <text evidence="5">The sequence shown here is derived from an EMBL/GenBank/DDBJ whole genome shotgun (WGS) entry which is preliminary data.</text>
</comment>
<dbReference type="Gene3D" id="3.10.20.320">
    <property type="entry name" value="Putative peptidoglycan bound protein (lpxtg motif)"/>
    <property type="match status" value="12"/>
</dbReference>
<proteinExistence type="predicted"/>
<feature type="domain" description="MucBP" evidence="4">
    <location>
        <begin position="743"/>
        <end position="805"/>
    </location>
</feature>
<evidence type="ECO:0000256" key="3">
    <source>
        <dbReference type="SAM" id="Phobius"/>
    </source>
</evidence>
<accession>A0A845QGE0</accession>
<evidence type="ECO:0000313" key="5">
    <source>
        <dbReference type="EMBL" id="NBH60404.1"/>
    </source>
</evidence>
<feature type="domain" description="MucBP" evidence="4">
    <location>
        <begin position="894"/>
        <end position="967"/>
    </location>
</feature>
<feature type="compositionally biased region" description="Basic and acidic residues" evidence="2">
    <location>
        <begin position="1115"/>
        <end position="1130"/>
    </location>
</feature>
<feature type="domain" description="MucBP" evidence="4">
    <location>
        <begin position="975"/>
        <end position="1037"/>
    </location>
</feature>
<keyword evidence="6" id="KW-1185">Reference proteome</keyword>
<keyword evidence="3" id="KW-0812">Transmembrane</keyword>
<feature type="domain" description="MucBP" evidence="4">
    <location>
        <begin position="475"/>
        <end position="535"/>
    </location>
</feature>
<feature type="domain" description="MucBP" evidence="4">
    <location>
        <begin position="676"/>
        <end position="737"/>
    </location>
</feature>
<name>A0A845QGE0_9FIRM</name>
<feature type="transmembrane region" description="Helical" evidence="3">
    <location>
        <begin position="1180"/>
        <end position="1198"/>
    </location>
</feature>
<reference evidence="5 6" key="1">
    <citation type="submission" date="2018-08" db="EMBL/GenBank/DDBJ databases">
        <title>Murine metabolic-syndrome-specific gut microbial biobank.</title>
        <authorList>
            <person name="Liu C."/>
        </authorList>
    </citation>
    <scope>NUCLEOTIDE SEQUENCE [LARGE SCALE GENOMIC DNA]</scope>
    <source>
        <strain evidence="5 6">28</strain>
    </source>
</reference>
<evidence type="ECO:0000256" key="1">
    <source>
        <dbReference type="ARBA" id="ARBA00022737"/>
    </source>
</evidence>
<feature type="domain" description="MucBP" evidence="4">
    <location>
        <begin position="1048"/>
        <end position="1109"/>
    </location>
</feature>
<organism evidence="5 6">
    <name type="scientific">Anaerotruncus colihominis</name>
    <dbReference type="NCBI Taxonomy" id="169435"/>
    <lineage>
        <taxon>Bacteria</taxon>
        <taxon>Bacillati</taxon>
        <taxon>Bacillota</taxon>
        <taxon>Clostridia</taxon>
        <taxon>Eubacteriales</taxon>
        <taxon>Oscillospiraceae</taxon>
        <taxon>Anaerotruncus</taxon>
    </lineage>
</organism>
<feature type="domain" description="MucBP" evidence="4">
    <location>
        <begin position="399"/>
        <end position="460"/>
    </location>
</feature>
<feature type="domain" description="MucBP" evidence="4">
    <location>
        <begin position="542"/>
        <end position="603"/>
    </location>
</feature>
<feature type="domain" description="MucBP" evidence="4">
    <location>
        <begin position="817"/>
        <end position="878"/>
    </location>
</feature>
<dbReference type="InterPro" id="IPR009459">
    <property type="entry name" value="MucBP_dom"/>
</dbReference>
<keyword evidence="1" id="KW-0677">Repeat</keyword>
<sequence length="1207" mass="134708">MKQKMTKTKCLLLCILLLIGTIPFNILYAEEEKDTTPYVQYNFNNNLTDAKGHSTLTAWSSTGDNNRSNATTSFGEDADNGTYWQWHSNTARGGGFYIDIDKDIGEEYTIGLKFSFENTLGGWRKIIDYKNSTVDTGFYFYNGGHLNFYNYGVNGASVTQPNQVVDLIVRRNKSGTFEAYIVDGVNKKFDMSVQDSSGQGVPTVIGGKTRLGFFFDDIATSAEASPGGKVYNLKIWDKYMDPDDVIEALLPNGTVNIHYTDEDGDEVLPDEKVSGKSGKPYSVAHKEVFGYQYLRAEGAPTSGTFPDSDEVDVTFRYKCLIPYTVTARYVDEDGNQLCEDIVGKGAEGKTYKANQLEIEDYDFVRVEGNVSGTYTKKPQLVTFIYKPEEKLPVDENSMVTAVYQDEDGNQINPDMIYKGYVGEAYQTSQLYIPGYTFKEIIGSAAGNYTEDPIVVTYVYTKKAEDDPDSDKGGSVIIRYQDNQGYTISSDVLCNGNIGAAYVAPLKDIAKYKFDKVIGEESGVIEDGVKVVTVLYIPLASDVLARYLDTAGRTVAETKVYSGGVGQSYRTEKLDIEGYEFIRVEGNETGTFSEDVQVVKYIYRQRGSITVKYVDLDGKPIKDEASFTDYVDEAYDVTAPYISGYEHIRTEGDATGTFQPGNQVITHVYEKINEGRVIVHFVDDEGKPVRDDLLIHGRVGAPYEVEVQQFHGYEYVRTEGELQGTLSMETAEVTHYYKLTMPDTVTARYVDEDGNLLCDDIIYKGKNGSSYKTSQIEIAGYEFVKVTGSEQGRFQREPQLVTYVYRKAAEKPVPEKGQITASYVDETGNTLHSNLVYQGVLGESCQTSALTIPGYQLKEIVGSESLIYKKENQTVTYIYVPEDPDTPENPERGGTVIVRYQTEEGLTIRHDDVFNGDIGDAYKAVRYQISGYQFIRSEGPFYDAARAAAGSAEEGEIEERVKTVIMYYVPEDKASTVIAKYVDEDGNTIQFDSIYNGFVGQVYQTSQKNISGYKFLRVEGSESGTFSEDVQIVTYVYKRSPNVVMTGRVVIRFVDEDGNIIREEDTYIGYIGDKYQLQQYEISGYKYVRAEGESQGVFTAEDQEIVLVYQKLKEDIDKPGDNKPGQDKPGDSKPNQKPGGSSGNSGGTGNQSGTNKNQKNDNLHQMNWQEGRPNTGDQTALHFYIDLLIVSMIGLVAIVRKLKIDKKK</sequence>
<feature type="domain" description="MucBP" evidence="4">
    <location>
        <begin position="324"/>
        <end position="386"/>
    </location>
</feature>
<dbReference type="AlphaFoldDB" id="A0A845QGE0"/>
<keyword evidence="3" id="KW-0472">Membrane</keyword>
<dbReference type="EMBL" id="QXWK01000001">
    <property type="protein sequence ID" value="NBH60404.1"/>
    <property type="molecule type" value="Genomic_DNA"/>
</dbReference>
<feature type="region of interest" description="Disordered" evidence="2">
    <location>
        <begin position="1115"/>
        <end position="1160"/>
    </location>
</feature>
<feature type="domain" description="MucBP" evidence="4">
    <location>
        <begin position="608"/>
        <end position="669"/>
    </location>
</feature>
<feature type="domain" description="MucBP" evidence="4">
    <location>
        <begin position="254"/>
        <end position="318"/>
    </location>
</feature>
<gene>
    <name evidence="5" type="ORF">D0435_01775</name>
</gene>
<evidence type="ECO:0000313" key="6">
    <source>
        <dbReference type="Proteomes" id="UP000446866"/>
    </source>
</evidence>
<dbReference type="RefSeq" id="WP_160200690.1">
    <property type="nucleotide sequence ID" value="NZ_QXWK01000001.1"/>
</dbReference>
<protein>
    <recommendedName>
        <fullName evidence="4">MucBP domain-containing protein</fullName>
    </recommendedName>
</protein>
<evidence type="ECO:0000259" key="4">
    <source>
        <dbReference type="Pfam" id="PF06458"/>
    </source>
</evidence>
<keyword evidence="3" id="KW-1133">Transmembrane helix</keyword>
<evidence type="ECO:0000256" key="2">
    <source>
        <dbReference type="SAM" id="MobiDB-lite"/>
    </source>
</evidence>
<dbReference type="Pfam" id="PF06458">
    <property type="entry name" value="MucBP"/>
    <property type="match status" value="12"/>
</dbReference>
<dbReference type="Proteomes" id="UP000446866">
    <property type="component" value="Unassembled WGS sequence"/>
</dbReference>